<dbReference type="KEGG" id="cnr:EB819_00270"/>
<organism evidence="1 2">
    <name type="scientific">Cloacibacterium normanense</name>
    <dbReference type="NCBI Taxonomy" id="237258"/>
    <lineage>
        <taxon>Bacteria</taxon>
        <taxon>Pseudomonadati</taxon>
        <taxon>Bacteroidota</taxon>
        <taxon>Flavobacteriia</taxon>
        <taxon>Flavobacteriales</taxon>
        <taxon>Weeksellaceae</taxon>
    </lineage>
</organism>
<dbReference type="Proteomes" id="UP000095601">
    <property type="component" value="Unassembled WGS sequence"/>
</dbReference>
<keyword evidence="2" id="KW-1185">Reference proteome</keyword>
<evidence type="ECO:0000313" key="1">
    <source>
        <dbReference type="EMBL" id="OEL11541.1"/>
    </source>
</evidence>
<sequence length="118" mass="14097">MKKKITIEEILNGLPENNLFIDVELKSVKNNISLLNRIYSEGLLSKLLDEYFAYRKKTTNYYKIIEFLQTINNYISLLEGNDFSGNFININDDNLDIEFEKLKYKFNYAFENTTYEFF</sequence>
<name>A0A1E5UF47_9FLAO</name>
<dbReference type="RefSeq" id="WP_069797864.1">
    <property type="nucleotide sequence ID" value="NZ_CP034157.1"/>
</dbReference>
<protein>
    <submittedName>
        <fullName evidence="1">Uncharacterized protein</fullName>
    </submittedName>
</protein>
<dbReference type="STRING" id="237258.SAMN04489756_11564"/>
<dbReference type="EMBL" id="MKGI01000031">
    <property type="protein sequence ID" value="OEL11541.1"/>
    <property type="molecule type" value="Genomic_DNA"/>
</dbReference>
<accession>A0A1E5UF47</accession>
<gene>
    <name evidence="1" type="ORF">BHF72_1941</name>
</gene>
<proteinExistence type="predicted"/>
<evidence type="ECO:0000313" key="2">
    <source>
        <dbReference type="Proteomes" id="UP000095601"/>
    </source>
</evidence>
<comment type="caution">
    <text evidence="1">The sequence shown here is derived from an EMBL/GenBank/DDBJ whole genome shotgun (WGS) entry which is preliminary data.</text>
</comment>
<reference evidence="1" key="1">
    <citation type="submission" date="2016-09" db="EMBL/GenBank/DDBJ databases">
        <authorList>
            <person name="Capua I."/>
            <person name="De Benedictis P."/>
            <person name="Joannis T."/>
            <person name="Lombin L.H."/>
            <person name="Cattoli G."/>
        </authorList>
    </citation>
    <scope>NUCLEOTIDE SEQUENCE [LARGE SCALE GENOMIC DNA]</scope>
    <source>
        <strain evidence="1">NRS-1</strain>
    </source>
</reference>
<dbReference type="AlphaFoldDB" id="A0A1E5UF47"/>